<name>A0A6A6SMC2_9PLEO</name>
<dbReference type="InterPro" id="IPR022137">
    <property type="entry name" value="Znf_prot_DUF3669"/>
</dbReference>
<gene>
    <name evidence="2" type="ORF">K491DRAFT_708864</name>
</gene>
<dbReference type="Proteomes" id="UP000799324">
    <property type="component" value="Unassembled WGS sequence"/>
</dbReference>
<organism evidence="2 3">
    <name type="scientific">Lophiostoma macrostomum CBS 122681</name>
    <dbReference type="NCBI Taxonomy" id="1314788"/>
    <lineage>
        <taxon>Eukaryota</taxon>
        <taxon>Fungi</taxon>
        <taxon>Dikarya</taxon>
        <taxon>Ascomycota</taxon>
        <taxon>Pezizomycotina</taxon>
        <taxon>Dothideomycetes</taxon>
        <taxon>Pleosporomycetidae</taxon>
        <taxon>Pleosporales</taxon>
        <taxon>Lophiostomataceae</taxon>
        <taxon>Lophiostoma</taxon>
    </lineage>
</organism>
<dbReference type="Pfam" id="PF12417">
    <property type="entry name" value="DUF3669"/>
    <property type="match status" value="1"/>
</dbReference>
<evidence type="ECO:0000313" key="2">
    <source>
        <dbReference type="EMBL" id="KAF2648151.1"/>
    </source>
</evidence>
<proteinExistence type="predicted"/>
<evidence type="ECO:0000259" key="1">
    <source>
        <dbReference type="Pfam" id="PF12417"/>
    </source>
</evidence>
<dbReference type="PANTHER" id="PTHR40780">
    <property type="entry name" value="DUF3669 DOMAIN-CONTAINING PROTEIN"/>
    <property type="match status" value="1"/>
</dbReference>
<reference evidence="2" key="1">
    <citation type="journal article" date="2020" name="Stud. Mycol.">
        <title>101 Dothideomycetes genomes: a test case for predicting lifestyles and emergence of pathogens.</title>
        <authorList>
            <person name="Haridas S."/>
            <person name="Albert R."/>
            <person name="Binder M."/>
            <person name="Bloem J."/>
            <person name="Labutti K."/>
            <person name="Salamov A."/>
            <person name="Andreopoulos B."/>
            <person name="Baker S."/>
            <person name="Barry K."/>
            <person name="Bills G."/>
            <person name="Bluhm B."/>
            <person name="Cannon C."/>
            <person name="Castanera R."/>
            <person name="Culley D."/>
            <person name="Daum C."/>
            <person name="Ezra D."/>
            <person name="Gonzalez J."/>
            <person name="Henrissat B."/>
            <person name="Kuo A."/>
            <person name="Liang C."/>
            <person name="Lipzen A."/>
            <person name="Lutzoni F."/>
            <person name="Magnuson J."/>
            <person name="Mondo S."/>
            <person name="Nolan M."/>
            <person name="Ohm R."/>
            <person name="Pangilinan J."/>
            <person name="Park H.-J."/>
            <person name="Ramirez L."/>
            <person name="Alfaro M."/>
            <person name="Sun H."/>
            <person name="Tritt A."/>
            <person name="Yoshinaga Y."/>
            <person name="Zwiers L.-H."/>
            <person name="Turgeon B."/>
            <person name="Goodwin S."/>
            <person name="Spatafora J."/>
            <person name="Crous P."/>
            <person name="Grigoriev I."/>
        </authorList>
    </citation>
    <scope>NUCLEOTIDE SEQUENCE</scope>
    <source>
        <strain evidence="2">CBS 122681</strain>
    </source>
</reference>
<dbReference type="AlphaFoldDB" id="A0A6A6SMC2"/>
<protein>
    <recommendedName>
        <fullName evidence="1">DUF3669 domain-containing protein</fullName>
    </recommendedName>
</protein>
<dbReference type="PANTHER" id="PTHR40780:SF3">
    <property type="entry name" value="DUF3669 DOMAIN-CONTAINING PROTEIN"/>
    <property type="match status" value="1"/>
</dbReference>
<sequence>MSSDSQIQRRMLNTSEATDASSRSASLALVMQQSLMLEEKLERELEQEVGTSPTDAALQRMLSLKSIVSTTSSFAERQQAAVGKSEKFREIGKGSIGVIFEHPGTTLCYKLALLDNSIKLWNNYRMHTRVQEAFLAARKNLPVEVDVPKMFWFSNENTTEFWNENMDNFPFDETFPKKARDALCMERVLPLPQPLRHNLIDKYCPRDKDKAKAYVPNRDCLVRPLLGRRRRGSGNLAFSLRNFRLHLDQFQELKLNTNDYATAMADAMAVLHCKARIDAMDIEFVVGSAPSEIQRAGKALTSAQIENLPPGKSTFELVNGKDFTRRIHSLWILDFDACQPINLNPTDAIYRSIGKGFCGSVWTLEGNQIDAGTVIKREDGGPGRSITNDYNMHLRVLESMLQHPPSTPLAIPQCYELIQPTDAWWELRLHQLPPGYSACRALISERIPKVPRTISDKIVDLFCAGNAPLCTFVKNNVDDDACLIRPYLGRRRRHQQEKTSTSRFQRFSLRNVPLHIDQMEAVGLDASVYAETMADALALMHWGAKIDANDIEFVLAPPRQGNPLSLPTFQSDYLGSHCMWVLDYDCCNSISLGGAGVEMACIAFFKNDPGTGRSADQNLWELFKRKYLVASSGILGKMGEDAHGLAERLVDRIEQEGLSRR</sequence>
<feature type="domain" description="DUF3669" evidence="1">
    <location>
        <begin position="579"/>
        <end position="637"/>
    </location>
</feature>
<dbReference type="EMBL" id="MU004555">
    <property type="protein sequence ID" value="KAF2648151.1"/>
    <property type="molecule type" value="Genomic_DNA"/>
</dbReference>
<evidence type="ECO:0000313" key="3">
    <source>
        <dbReference type="Proteomes" id="UP000799324"/>
    </source>
</evidence>
<dbReference type="OrthoDB" id="2993351at2759"/>
<accession>A0A6A6SMC2</accession>
<keyword evidence="3" id="KW-1185">Reference proteome</keyword>